<reference evidence="1" key="2">
    <citation type="submission" date="2021-03" db="UniProtKB">
        <authorList>
            <consortium name="EnsemblPlants"/>
        </authorList>
    </citation>
    <scope>IDENTIFICATION</scope>
</reference>
<dbReference type="Gramene" id="evm.model.08.1006">
    <property type="protein sequence ID" value="cds.evm.model.08.1006"/>
    <property type="gene ID" value="evm.TU.08.1006"/>
</dbReference>
<keyword evidence="2" id="KW-1185">Reference proteome</keyword>
<dbReference type="Pfam" id="PF14223">
    <property type="entry name" value="Retrotran_gag_2"/>
    <property type="match status" value="1"/>
</dbReference>
<protein>
    <submittedName>
        <fullName evidence="1">Uncharacterized protein</fullName>
    </submittedName>
</protein>
<dbReference type="EMBL" id="UZAU01000694">
    <property type="status" value="NOT_ANNOTATED_CDS"/>
    <property type="molecule type" value="Genomic_DNA"/>
</dbReference>
<name>A0A803Q7B3_CANSA</name>
<evidence type="ECO:0000313" key="1">
    <source>
        <dbReference type="EnsemblPlants" id="cds.evm.model.08.1006"/>
    </source>
</evidence>
<dbReference type="KEGG" id="csav:115695165"/>
<dbReference type="GeneID" id="115695165"/>
<dbReference type="OrthoDB" id="1699318at2759"/>
<dbReference type="PANTHER" id="PTHR47481">
    <property type="match status" value="1"/>
</dbReference>
<dbReference type="PANTHER" id="PTHR47481:SF42">
    <property type="entry name" value="RHO GTPASE-ACTIVATING PROTEIN GACK-LIKE"/>
    <property type="match status" value="1"/>
</dbReference>
<dbReference type="EnsemblPlants" id="evm.model.08.1006">
    <property type="protein sequence ID" value="cds.evm.model.08.1006"/>
    <property type="gene ID" value="evm.TU.08.1006"/>
</dbReference>
<proteinExistence type="predicted"/>
<dbReference type="Proteomes" id="UP000596661">
    <property type="component" value="Chromosome 8"/>
</dbReference>
<organism evidence="1 2">
    <name type="scientific">Cannabis sativa</name>
    <name type="common">Hemp</name>
    <name type="synonym">Marijuana</name>
    <dbReference type="NCBI Taxonomy" id="3483"/>
    <lineage>
        <taxon>Eukaryota</taxon>
        <taxon>Viridiplantae</taxon>
        <taxon>Streptophyta</taxon>
        <taxon>Embryophyta</taxon>
        <taxon>Tracheophyta</taxon>
        <taxon>Spermatophyta</taxon>
        <taxon>Magnoliopsida</taxon>
        <taxon>eudicotyledons</taxon>
        <taxon>Gunneridae</taxon>
        <taxon>Pentapetalae</taxon>
        <taxon>rosids</taxon>
        <taxon>fabids</taxon>
        <taxon>Rosales</taxon>
        <taxon>Cannabaceae</taxon>
        <taxon>Cannabis</taxon>
    </lineage>
</organism>
<gene>
    <name evidence="1" type="primary">LOC115695165</name>
</gene>
<accession>A0A803Q7B3</accession>
<reference evidence="1" key="1">
    <citation type="submission" date="2018-11" db="EMBL/GenBank/DDBJ databases">
        <authorList>
            <person name="Grassa J C."/>
        </authorList>
    </citation>
    <scope>NUCLEOTIDE SEQUENCE [LARGE SCALE GENOMIC DNA]</scope>
</reference>
<evidence type="ECO:0000313" key="2">
    <source>
        <dbReference type="Proteomes" id="UP000596661"/>
    </source>
</evidence>
<sequence length="116" mass="13034">MILQWTYGTISSDLLLAIQQCDDTTEGAQKQLEALFYDNKASQATNLKEDFTGVVLEEHHTIDNYYNYLQSLADVDAPVSNGQLVLRLIGSLPETYNGTVDFIQNQEPLPSFKSCR</sequence>
<dbReference type="AlphaFoldDB" id="A0A803Q7B3"/>
<dbReference type="RefSeq" id="XP_030478116.1">
    <property type="nucleotide sequence ID" value="XM_030622256.1"/>
</dbReference>